<accession>A0ABX5WNW6</accession>
<evidence type="ECO:0000313" key="3">
    <source>
        <dbReference type="Proteomes" id="UP000318758"/>
    </source>
</evidence>
<keyword evidence="3" id="KW-1185">Reference proteome</keyword>
<dbReference type="Gene3D" id="2.20.110.10">
    <property type="entry name" value="Histone H3 K4-specific methyltransferase SET7/9 N-terminal domain"/>
    <property type="match status" value="2"/>
</dbReference>
<sequence length="572" mass="66698">MKMRRALLFAIACFTLILGDVQANIWLDDDWQPTQDKQQASFYLKNAIEPKAGRFRFEPYYLGSDIMQFSGTLSGESLSDNAHPVGAYRFFAKDGTLVEQGEFNSQGQRQGLVKIYDGAGKLNCDCQFDKGIRQGLQREYYGDGRLKRELVLHQGEPTGQEKVYSPMGHLVRELCHTGLCSDRFYDKQCRLTMESQKLDGLKHGVETFWRDGQVEVTQAYLDGKQDGDYFAYFPNGQIKQHHRWQNDFKVGEQLNYFEDGRLAKREILDGRGRTLSLVEYRENGDRYREAEYDYSADGDVQEVRRFYHRGSLSKQIEKRKLSQWRLVTQYHDGKVIGREETQAGKLTGLKIAAKLDRKEKLAWLEKIHYRDGLRHGPAEKRGGDNSLFYQGEYALDKPVGDWQMQTREMRTWCHYNAQGQLDGEYLSLGESDQVLERINYQDGEPAGRFERFYADGEIYQQGQYVNGQREGKWIVVQEGDYSLQPKPHRTYWQGEYRAGKQVGRWERRSSKGYGLAIAQYDSEGRRHGVQYDFYADGALRQRSEYRHDQLMSETQPERPYRSLQAHIFALYR</sequence>
<evidence type="ECO:0008006" key="4">
    <source>
        <dbReference type="Google" id="ProtNLM"/>
    </source>
</evidence>
<feature type="signal peptide" evidence="1">
    <location>
        <begin position="1"/>
        <end position="23"/>
    </location>
</feature>
<reference evidence="2 3" key="1">
    <citation type="submission" date="2019-06" db="EMBL/GenBank/DDBJ databases">
        <title>Complete genome of Shewanella marisflavi ECSMB14101, a mussel settlement-inducing bacterium isolated from East China Sea.</title>
        <authorList>
            <person name="Yang J."/>
            <person name="Liang X."/>
            <person name="Chang R."/>
            <person name="Peng L."/>
        </authorList>
    </citation>
    <scope>NUCLEOTIDE SEQUENCE [LARGE SCALE GENOMIC DNA]</scope>
    <source>
        <strain evidence="2 3">ECSMB14101</strain>
    </source>
</reference>
<gene>
    <name evidence="2" type="ORF">FGA12_06765</name>
</gene>
<dbReference type="Proteomes" id="UP000318758">
    <property type="component" value="Chromosome"/>
</dbReference>
<dbReference type="Pfam" id="PF07661">
    <property type="entry name" value="MORN_2"/>
    <property type="match status" value="2"/>
</dbReference>
<evidence type="ECO:0000256" key="1">
    <source>
        <dbReference type="SAM" id="SignalP"/>
    </source>
</evidence>
<evidence type="ECO:0000313" key="2">
    <source>
        <dbReference type="EMBL" id="QDF74881.1"/>
    </source>
</evidence>
<feature type="chain" id="PRO_5045658647" description="Toxin-antitoxin system YwqK family antitoxin" evidence="1">
    <location>
        <begin position="24"/>
        <end position="572"/>
    </location>
</feature>
<dbReference type="PANTHER" id="PTHR33706:SF1">
    <property type="entry name" value="TPR REPEAT PROTEIN"/>
    <property type="match status" value="1"/>
</dbReference>
<name>A0ABX5WNW6_9GAMM</name>
<dbReference type="PANTHER" id="PTHR33706">
    <property type="entry name" value="MORN VARIANT REPEAT PROTEIN"/>
    <property type="match status" value="1"/>
</dbReference>
<dbReference type="InterPro" id="IPR011652">
    <property type="entry name" value="MORN_2"/>
</dbReference>
<dbReference type="EMBL" id="CP041153">
    <property type="protein sequence ID" value="QDF74881.1"/>
    <property type="molecule type" value="Genomic_DNA"/>
</dbReference>
<organism evidence="2 3">
    <name type="scientific">Shewanella marisflavi</name>
    <dbReference type="NCBI Taxonomy" id="260364"/>
    <lineage>
        <taxon>Bacteria</taxon>
        <taxon>Pseudomonadati</taxon>
        <taxon>Pseudomonadota</taxon>
        <taxon>Gammaproteobacteria</taxon>
        <taxon>Alteromonadales</taxon>
        <taxon>Shewanellaceae</taxon>
        <taxon>Shewanella</taxon>
    </lineage>
</organism>
<dbReference type="Gene3D" id="3.90.930.1">
    <property type="match status" value="2"/>
</dbReference>
<protein>
    <recommendedName>
        <fullName evidence="4">Toxin-antitoxin system YwqK family antitoxin</fullName>
    </recommendedName>
</protein>
<dbReference type="SUPFAM" id="SSF82185">
    <property type="entry name" value="Histone H3 K4-specific methyltransferase SET7/9 N-terminal domain"/>
    <property type="match status" value="4"/>
</dbReference>
<keyword evidence="1" id="KW-0732">Signal</keyword>
<proteinExistence type="predicted"/>